<name>A0A0C2J1U5_9PEZI</name>
<dbReference type="VEuPathDB" id="FungiDB:SPBR_01434"/>
<protein>
    <submittedName>
        <fullName evidence="1">Uncharacterized protein</fullName>
    </submittedName>
</protein>
<comment type="caution">
    <text evidence="1">The sequence shown here is derived from an EMBL/GenBank/DDBJ whole genome shotgun (WGS) entry which is preliminary data.</text>
</comment>
<dbReference type="OrthoDB" id="5123901at2759"/>
<dbReference type="GeneID" id="63674666"/>
<gene>
    <name evidence="1" type="ORF">SPBR_01434</name>
</gene>
<evidence type="ECO:0000313" key="2">
    <source>
        <dbReference type="Proteomes" id="UP000031575"/>
    </source>
</evidence>
<dbReference type="AlphaFoldDB" id="A0A0C2J1U5"/>
<dbReference type="Proteomes" id="UP000031575">
    <property type="component" value="Unassembled WGS sequence"/>
</dbReference>
<proteinExistence type="predicted"/>
<dbReference type="EMBL" id="AWTV01000007">
    <property type="protein sequence ID" value="KIH91072.1"/>
    <property type="molecule type" value="Genomic_DNA"/>
</dbReference>
<accession>A0A0C2J1U5</accession>
<dbReference type="RefSeq" id="XP_040619082.1">
    <property type="nucleotide sequence ID" value="XM_040759745.1"/>
</dbReference>
<sequence length="596" mass="68289">MSDSTDGESEEDALDCYIVRARCGLCRFLFEKGDRVVTDEDAGIQICFRYDCDAPDEGQRPAAAYHETCLGLWGPEMPAWGADDFSAAAIYTFKPSFLDDQRRRDRIRRFLCKKLRSLYPSARLPLEVWHMVATDELVRMCAVYSIIDLWQRRNSSNVELDMTRDIWAHYMYIEGVRYIERLTNTPPADDDGPRYDNAPAVARLVDERKVSDYTILYVLEDYLGIRQLVAATSKRDLSALTVASVNTADGRDNMWWRMVPIQQGEVLRAVTDSVVWRAPMTPSRIAAMRFVDYAPSGRMDKEWGDWHMESTVLNAPRVVGYSAFWFGHLLGLRAHYGNEKDLSFYDQYDIPEFLGFCVFIYFPLAKGERLAEVFGRRGGQDNHMGLLIRTNRGRDMVLGPDLPQYHDHFQHLRFRHICSLPSDRPTRVHYNASPRGVQRLVFEDANPASHPAVQPARILQDPSFSSAGMYFASTVCLDGAVRATPSYKQQLYLECHFMICGLLFEYLDESRPHVALGEFRLDHVGKPISLLDVDALYFGYSCEGKTSSHLTEIVTSRRPDTPTMTWVRIPLRGYAEMWFEGLHSFLSHYNTAPIDC</sequence>
<reference evidence="1 2" key="1">
    <citation type="journal article" date="2014" name="BMC Genomics">
        <title>Comparative genomics of the major fungal agents of human and animal Sporotrichosis: Sporothrix schenckii and Sporothrix brasiliensis.</title>
        <authorList>
            <person name="Teixeira M.M."/>
            <person name="de Almeida L.G."/>
            <person name="Kubitschek-Barreira P."/>
            <person name="Alves F.L."/>
            <person name="Kioshima E.S."/>
            <person name="Abadio A.K."/>
            <person name="Fernandes L."/>
            <person name="Derengowski L.S."/>
            <person name="Ferreira K.S."/>
            <person name="Souza R.C."/>
            <person name="Ruiz J.C."/>
            <person name="de Andrade N.C."/>
            <person name="Paes H.C."/>
            <person name="Nicola A.M."/>
            <person name="Albuquerque P."/>
            <person name="Gerber A.L."/>
            <person name="Martins V.P."/>
            <person name="Peconick L.D."/>
            <person name="Neto A.V."/>
            <person name="Chaucanez C.B."/>
            <person name="Silva P.A."/>
            <person name="Cunha O.L."/>
            <person name="de Oliveira F.F."/>
            <person name="dos Santos T.C."/>
            <person name="Barros A.L."/>
            <person name="Soares M.A."/>
            <person name="de Oliveira L.M."/>
            <person name="Marini M.M."/>
            <person name="Villalobos-Duno H."/>
            <person name="Cunha M.M."/>
            <person name="de Hoog S."/>
            <person name="da Silveira J.F."/>
            <person name="Henrissat B."/>
            <person name="Nino-Vega G.A."/>
            <person name="Cisalpino P.S."/>
            <person name="Mora-Montes H.M."/>
            <person name="Almeida S.R."/>
            <person name="Stajich J.E."/>
            <person name="Lopes-Bezerra L.M."/>
            <person name="Vasconcelos A.T."/>
            <person name="Felipe M.S."/>
        </authorList>
    </citation>
    <scope>NUCLEOTIDE SEQUENCE [LARGE SCALE GENOMIC DNA]</scope>
    <source>
        <strain evidence="1 2">5110</strain>
    </source>
</reference>
<evidence type="ECO:0000313" key="1">
    <source>
        <dbReference type="EMBL" id="KIH91072.1"/>
    </source>
</evidence>
<organism evidence="1 2">
    <name type="scientific">Sporothrix brasiliensis 5110</name>
    <dbReference type="NCBI Taxonomy" id="1398154"/>
    <lineage>
        <taxon>Eukaryota</taxon>
        <taxon>Fungi</taxon>
        <taxon>Dikarya</taxon>
        <taxon>Ascomycota</taxon>
        <taxon>Pezizomycotina</taxon>
        <taxon>Sordariomycetes</taxon>
        <taxon>Sordariomycetidae</taxon>
        <taxon>Ophiostomatales</taxon>
        <taxon>Ophiostomataceae</taxon>
        <taxon>Sporothrix</taxon>
    </lineage>
</organism>
<keyword evidence="2" id="KW-1185">Reference proteome</keyword>
<dbReference type="HOGENOM" id="CLU_016575_2_1_1"/>